<evidence type="ECO:0000256" key="3">
    <source>
        <dbReference type="ARBA" id="ARBA00006488"/>
    </source>
</evidence>
<name>A0A1A6G2X3_NEOLE</name>
<dbReference type="Pfam" id="PF00034">
    <property type="entry name" value="Cytochrom_C"/>
    <property type="match status" value="1"/>
</dbReference>
<evidence type="ECO:0000313" key="16">
    <source>
        <dbReference type="Proteomes" id="UP000092124"/>
    </source>
</evidence>
<comment type="subcellular location">
    <subcellularLocation>
        <location evidence="2">Mitochondrion intermembrane space</location>
    </subcellularLocation>
</comment>
<keyword evidence="12" id="KW-0496">Mitochondrion</keyword>
<feature type="region of interest" description="Disordered" evidence="13">
    <location>
        <begin position="23"/>
        <end position="61"/>
    </location>
</feature>
<dbReference type="AlphaFoldDB" id="A0A1A6G2X3"/>
<dbReference type="PRINTS" id="PR00604">
    <property type="entry name" value="CYTCHRMECIAB"/>
</dbReference>
<keyword evidence="16" id="KW-1185">Reference proteome</keyword>
<protein>
    <recommendedName>
        <fullName evidence="14">Cytochrome c domain-containing protein</fullName>
    </recommendedName>
</protein>
<evidence type="ECO:0000256" key="2">
    <source>
        <dbReference type="ARBA" id="ARBA00004569"/>
    </source>
</evidence>
<dbReference type="InterPro" id="IPR009056">
    <property type="entry name" value="Cyt_c-like_dom"/>
</dbReference>
<feature type="domain" description="Cytochrome c" evidence="14">
    <location>
        <begin position="2"/>
        <end position="106"/>
    </location>
</feature>
<reference evidence="15 16" key="1">
    <citation type="submission" date="2016-06" db="EMBL/GenBank/DDBJ databases">
        <title>The Draft Genome Sequence and Annotation of the Desert Woodrat Neotoma lepida.</title>
        <authorList>
            <person name="Campbell M."/>
            <person name="Oakeson K.F."/>
            <person name="Yandell M."/>
            <person name="Halpert J.R."/>
            <person name="Dearing D."/>
        </authorList>
    </citation>
    <scope>NUCLEOTIDE SEQUENCE [LARGE SCALE GENOMIC DNA]</scope>
    <source>
        <strain evidence="15">417</strain>
        <tissue evidence="15">Liver</tissue>
    </source>
</reference>
<dbReference type="Gene3D" id="1.10.760.10">
    <property type="entry name" value="Cytochrome c-like domain"/>
    <property type="match status" value="1"/>
</dbReference>
<dbReference type="Proteomes" id="UP000092124">
    <property type="component" value="Unassembled WGS sequence"/>
</dbReference>
<evidence type="ECO:0000256" key="13">
    <source>
        <dbReference type="SAM" id="MobiDB-lite"/>
    </source>
</evidence>
<evidence type="ECO:0000256" key="5">
    <source>
        <dbReference type="ARBA" id="ARBA00022617"/>
    </source>
</evidence>
<evidence type="ECO:0000256" key="4">
    <source>
        <dbReference type="ARBA" id="ARBA00022448"/>
    </source>
</evidence>
<evidence type="ECO:0000256" key="11">
    <source>
        <dbReference type="RuleBase" id="RU004426"/>
    </source>
</evidence>
<evidence type="ECO:0000313" key="15">
    <source>
        <dbReference type="EMBL" id="OBS60546.1"/>
    </source>
</evidence>
<evidence type="ECO:0000256" key="8">
    <source>
        <dbReference type="ARBA" id="ARBA00023004"/>
    </source>
</evidence>
<sequence>MGDVEKGNKTFVQKCAQCHTVERGGKHKTGPKLHGLFGRKTDCQPAGGPLPSSQQVPQRKQDELMGPEVDVANGNSAITEPLLLAQGVELQQQLLAVVGEFHEKYLQRYV</sequence>
<dbReference type="PROSITE" id="PS51007">
    <property type="entry name" value="CYTC"/>
    <property type="match status" value="1"/>
</dbReference>
<keyword evidence="8 10" id="KW-0408">Iron</keyword>
<evidence type="ECO:0000256" key="10">
    <source>
        <dbReference type="PROSITE-ProRule" id="PRU00433"/>
    </source>
</evidence>
<gene>
    <name evidence="15" type="ORF">A6R68_08313</name>
</gene>
<keyword evidence="12" id="KW-0679">Respiratory chain</keyword>
<dbReference type="OrthoDB" id="449280at2759"/>
<evidence type="ECO:0000256" key="6">
    <source>
        <dbReference type="ARBA" id="ARBA00022723"/>
    </source>
</evidence>
<evidence type="ECO:0000256" key="7">
    <source>
        <dbReference type="ARBA" id="ARBA00022982"/>
    </source>
</evidence>
<keyword evidence="6 10" id="KW-0479">Metal-binding</keyword>
<comment type="similarity">
    <text evidence="3 11">Belongs to the cytochrome c family.</text>
</comment>
<dbReference type="InterPro" id="IPR002327">
    <property type="entry name" value="Cyt_c_1A/1B"/>
</dbReference>
<evidence type="ECO:0000256" key="1">
    <source>
        <dbReference type="ARBA" id="ARBA00002555"/>
    </source>
</evidence>
<comment type="PTM">
    <text evidence="12">Binds 1 heme group per subunit.</text>
</comment>
<keyword evidence="4 12" id="KW-0813">Transport</keyword>
<dbReference type="SUPFAM" id="SSF46626">
    <property type="entry name" value="Cytochrome c"/>
    <property type="match status" value="1"/>
</dbReference>
<accession>A0A1A6G2X3</accession>
<evidence type="ECO:0000256" key="9">
    <source>
        <dbReference type="ARBA" id="ARBA00025038"/>
    </source>
</evidence>
<evidence type="ECO:0000256" key="12">
    <source>
        <dbReference type="RuleBase" id="RU004427"/>
    </source>
</evidence>
<organism evidence="15 16">
    <name type="scientific">Neotoma lepida</name>
    <name type="common">Desert woodrat</name>
    <dbReference type="NCBI Taxonomy" id="56216"/>
    <lineage>
        <taxon>Eukaryota</taxon>
        <taxon>Metazoa</taxon>
        <taxon>Chordata</taxon>
        <taxon>Craniata</taxon>
        <taxon>Vertebrata</taxon>
        <taxon>Euteleostomi</taxon>
        <taxon>Mammalia</taxon>
        <taxon>Eutheria</taxon>
        <taxon>Euarchontoglires</taxon>
        <taxon>Glires</taxon>
        <taxon>Rodentia</taxon>
        <taxon>Myomorpha</taxon>
        <taxon>Muroidea</taxon>
        <taxon>Cricetidae</taxon>
        <taxon>Neotominae</taxon>
        <taxon>Neotoma</taxon>
    </lineage>
</organism>
<dbReference type="GO" id="GO:0020037">
    <property type="term" value="F:heme binding"/>
    <property type="evidence" value="ECO:0007669"/>
    <property type="project" value="InterPro"/>
</dbReference>
<comment type="function">
    <text evidence="9">Plays a role in apoptosis. Suppression of the anti-apoptotic members or activation of the pro-apoptotic members of the Bcl-2 family leads to altered mitochondrial membrane permeability resulting in release of cytochrome c into the cytosol. Binding of cytochrome c to Apaf-1 triggers the activation of caspase-9, which then accelerates apoptosis by activating other caspases.</text>
</comment>
<keyword evidence="5 10" id="KW-0349">Heme</keyword>
<dbReference type="STRING" id="56216.A0A1A6G2X3"/>
<proteinExistence type="inferred from homology"/>
<comment type="function">
    <text evidence="1 12">Electron carrier protein. The oxidized form of the cytochrome c heme group can accept an electron from the heme group of the cytochrome c1 subunit of cytochrome reductase. Cytochrome c then transfers this electron to the cytochrome oxidase complex, the final protein carrier in the mitochondrial electron-transport chain.</text>
</comment>
<dbReference type="GO" id="GO:0046872">
    <property type="term" value="F:metal ion binding"/>
    <property type="evidence" value="ECO:0007669"/>
    <property type="project" value="UniProtKB-KW"/>
</dbReference>
<dbReference type="EMBL" id="LZPO01107544">
    <property type="protein sequence ID" value="OBS60546.1"/>
    <property type="molecule type" value="Genomic_DNA"/>
</dbReference>
<dbReference type="InterPro" id="IPR036909">
    <property type="entry name" value="Cyt_c-like_dom_sf"/>
</dbReference>
<evidence type="ECO:0000259" key="14">
    <source>
        <dbReference type="PROSITE" id="PS51007"/>
    </source>
</evidence>
<dbReference type="PANTHER" id="PTHR11961">
    <property type="entry name" value="CYTOCHROME C"/>
    <property type="match status" value="1"/>
</dbReference>
<keyword evidence="7 12" id="KW-0249">Electron transport</keyword>
<comment type="caution">
    <text evidence="15">The sequence shown here is derived from an EMBL/GenBank/DDBJ whole genome shotgun (WGS) entry which is preliminary data.</text>
</comment>
<dbReference type="GO" id="GO:0005758">
    <property type="term" value="C:mitochondrial intermembrane space"/>
    <property type="evidence" value="ECO:0007669"/>
    <property type="project" value="UniProtKB-SubCell"/>
</dbReference>
<dbReference type="GO" id="GO:0009055">
    <property type="term" value="F:electron transfer activity"/>
    <property type="evidence" value="ECO:0007669"/>
    <property type="project" value="InterPro"/>
</dbReference>